<dbReference type="InterPro" id="IPR000757">
    <property type="entry name" value="Beta-glucanase-like"/>
</dbReference>
<proteinExistence type="predicted"/>
<gene>
    <name evidence="4" type="ORF">B0J11DRAFT_523796</name>
</gene>
<dbReference type="OrthoDB" id="4388755at2759"/>
<protein>
    <submittedName>
        <fullName evidence="4">Concanavalin A-like lectin/glucanase domain-containing protein</fullName>
    </submittedName>
</protein>
<dbReference type="Proteomes" id="UP000700596">
    <property type="component" value="Unassembled WGS sequence"/>
</dbReference>
<feature type="region of interest" description="Disordered" evidence="1">
    <location>
        <begin position="320"/>
        <end position="341"/>
    </location>
</feature>
<dbReference type="PANTHER" id="PTHR38121">
    <property type="entry name" value="GH16 DOMAIN-CONTAINING PROTEIN"/>
    <property type="match status" value="1"/>
</dbReference>
<keyword evidence="5" id="KW-1185">Reference proteome</keyword>
<accession>A0A9P9ITM3</accession>
<dbReference type="PANTHER" id="PTHR38121:SF4">
    <property type="entry name" value="GH16 DOMAIN-CONTAINING PROTEIN-RELATED"/>
    <property type="match status" value="1"/>
</dbReference>
<evidence type="ECO:0000313" key="5">
    <source>
        <dbReference type="Proteomes" id="UP000700596"/>
    </source>
</evidence>
<comment type="caution">
    <text evidence="4">The sequence shown here is derived from an EMBL/GenBank/DDBJ whole genome shotgun (WGS) entry which is preliminary data.</text>
</comment>
<reference evidence="4" key="1">
    <citation type="journal article" date="2021" name="Nat. Commun.">
        <title>Genetic determinants of endophytism in the Arabidopsis root mycobiome.</title>
        <authorList>
            <person name="Mesny F."/>
            <person name="Miyauchi S."/>
            <person name="Thiergart T."/>
            <person name="Pickel B."/>
            <person name="Atanasova L."/>
            <person name="Karlsson M."/>
            <person name="Huettel B."/>
            <person name="Barry K.W."/>
            <person name="Haridas S."/>
            <person name="Chen C."/>
            <person name="Bauer D."/>
            <person name="Andreopoulos W."/>
            <person name="Pangilinan J."/>
            <person name="LaButti K."/>
            <person name="Riley R."/>
            <person name="Lipzen A."/>
            <person name="Clum A."/>
            <person name="Drula E."/>
            <person name="Henrissat B."/>
            <person name="Kohler A."/>
            <person name="Grigoriev I.V."/>
            <person name="Martin F.M."/>
            <person name="Hacquard S."/>
        </authorList>
    </citation>
    <scope>NUCLEOTIDE SEQUENCE</scope>
    <source>
        <strain evidence="4">MPI-CAGE-CH-0243</strain>
    </source>
</reference>
<evidence type="ECO:0000313" key="4">
    <source>
        <dbReference type="EMBL" id="KAH7130670.1"/>
    </source>
</evidence>
<name>A0A9P9ITM3_9PLEO</name>
<keyword evidence="2" id="KW-0732">Signal</keyword>
<sequence length="395" mass="44006">MIHKRPLRTFVLPLVLLLHSDPSNAAYTTTNNSNLHDNNADCNCYVVGSGADSNTPSYFQYYRFFDFRDLADRPNQYLNAPPLVNDTQSSGQEPVWTPSVFNSDAWNTDWGIQNWSKPAETDFPTPMANSPANIYILQNNDTSNPFTWLTLRTSRLKNFQSAGEIESNQQNVMHASMRMHGRVRGAKGACAGFFTFFDDNNESDIEVLTNDPTSEIRYTNQPALDKQGNEVPQASITKTSLPAWNEWQTHRIDWLPKNSYWYLNQQQVAANAYSVPRKPSFPVMNMWSDGGSWSGNMSVGDSAEFHIQWIELVFNTSGPVTGPPGGPGKSGKSGKRDVLEKRKKEKGCEVVCKVDNVKELGNPEVVSVNKSAAAEMAVSWSLLVVVGVMAMFVGL</sequence>
<dbReference type="Pfam" id="PF00722">
    <property type="entry name" value="Glyco_hydro_16"/>
    <property type="match status" value="1"/>
</dbReference>
<feature type="signal peptide" evidence="2">
    <location>
        <begin position="1"/>
        <end position="25"/>
    </location>
</feature>
<dbReference type="PROSITE" id="PS51762">
    <property type="entry name" value="GH16_2"/>
    <property type="match status" value="1"/>
</dbReference>
<dbReference type="AlphaFoldDB" id="A0A9P9ITM3"/>
<dbReference type="GO" id="GO:0004553">
    <property type="term" value="F:hydrolase activity, hydrolyzing O-glycosyl compounds"/>
    <property type="evidence" value="ECO:0007669"/>
    <property type="project" value="InterPro"/>
</dbReference>
<dbReference type="GO" id="GO:0005975">
    <property type="term" value="P:carbohydrate metabolic process"/>
    <property type="evidence" value="ECO:0007669"/>
    <property type="project" value="InterPro"/>
</dbReference>
<dbReference type="Gene3D" id="2.60.120.200">
    <property type="match status" value="1"/>
</dbReference>
<dbReference type="CDD" id="cd00413">
    <property type="entry name" value="Glyco_hydrolase_16"/>
    <property type="match status" value="1"/>
</dbReference>
<evidence type="ECO:0000256" key="2">
    <source>
        <dbReference type="SAM" id="SignalP"/>
    </source>
</evidence>
<feature type="domain" description="GH16" evidence="3">
    <location>
        <begin position="68"/>
        <end position="318"/>
    </location>
</feature>
<dbReference type="InterPro" id="IPR013320">
    <property type="entry name" value="ConA-like_dom_sf"/>
</dbReference>
<dbReference type="SUPFAM" id="SSF49899">
    <property type="entry name" value="Concanavalin A-like lectins/glucanases"/>
    <property type="match status" value="1"/>
</dbReference>
<feature type="chain" id="PRO_5040425326" evidence="2">
    <location>
        <begin position="26"/>
        <end position="395"/>
    </location>
</feature>
<evidence type="ECO:0000259" key="3">
    <source>
        <dbReference type="PROSITE" id="PS51762"/>
    </source>
</evidence>
<organism evidence="4 5">
    <name type="scientific">Dendryphion nanum</name>
    <dbReference type="NCBI Taxonomy" id="256645"/>
    <lineage>
        <taxon>Eukaryota</taxon>
        <taxon>Fungi</taxon>
        <taxon>Dikarya</taxon>
        <taxon>Ascomycota</taxon>
        <taxon>Pezizomycotina</taxon>
        <taxon>Dothideomycetes</taxon>
        <taxon>Pleosporomycetidae</taxon>
        <taxon>Pleosporales</taxon>
        <taxon>Torulaceae</taxon>
        <taxon>Dendryphion</taxon>
    </lineage>
</organism>
<dbReference type="EMBL" id="JAGMWT010000004">
    <property type="protein sequence ID" value="KAH7130670.1"/>
    <property type="molecule type" value="Genomic_DNA"/>
</dbReference>
<evidence type="ECO:0000256" key="1">
    <source>
        <dbReference type="SAM" id="MobiDB-lite"/>
    </source>
</evidence>